<dbReference type="PANTHER" id="PTHR43798">
    <property type="entry name" value="MONOACYLGLYCEROL LIPASE"/>
    <property type="match status" value="1"/>
</dbReference>
<dbReference type="Pfam" id="PF00561">
    <property type="entry name" value="Abhydrolase_1"/>
    <property type="match status" value="1"/>
</dbReference>
<dbReference type="Proteomes" id="UP000066624">
    <property type="component" value="Chromosome"/>
</dbReference>
<dbReference type="KEGG" id="wma:WM2015_1100"/>
<proteinExistence type="predicted"/>
<evidence type="ECO:0000313" key="1">
    <source>
        <dbReference type="EMBL" id="AKS41475.1"/>
    </source>
</evidence>
<dbReference type="RefSeq" id="WP_082169482.1">
    <property type="nucleotide sequence ID" value="NZ_CP012154.1"/>
</dbReference>
<name>A0A0K0XUY3_9GAMM</name>
<gene>
    <name evidence="1" type="ORF">WM2015_1100</name>
</gene>
<dbReference type="PRINTS" id="PR00111">
    <property type="entry name" value="ABHYDROLASE"/>
</dbReference>
<reference evidence="1 2" key="1">
    <citation type="submission" date="2015-07" db="EMBL/GenBank/DDBJ databases">
        <authorList>
            <person name="Noorani M."/>
        </authorList>
    </citation>
    <scope>NUCLEOTIDE SEQUENCE [LARGE SCALE GENOMIC DNA]</scope>
    <source>
        <strain evidence="1 2">KCTC 42284</strain>
    </source>
</reference>
<dbReference type="Gene3D" id="3.40.50.1820">
    <property type="entry name" value="alpha/beta hydrolase"/>
    <property type="match status" value="1"/>
</dbReference>
<dbReference type="EMBL" id="CP012154">
    <property type="protein sequence ID" value="AKS41475.1"/>
    <property type="molecule type" value="Genomic_DNA"/>
</dbReference>
<dbReference type="AlphaFoldDB" id="A0A0K0XUY3"/>
<protein>
    <submittedName>
        <fullName evidence="1">Uncharacterized protein</fullName>
    </submittedName>
</protein>
<dbReference type="GO" id="GO:0047372">
    <property type="term" value="F:monoacylglycerol lipase activity"/>
    <property type="evidence" value="ECO:0007669"/>
    <property type="project" value="TreeGrafter"/>
</dbReference>
<dbReference type="OrthoDB" id="9808398at2"/>
<sequence>METPSLPAMDALELWLTISILLALAAVLWWVWVTPLARLFLWLERLRSGLRSRRRHGWHYLEGGHGEPLVLLHGFNADAHHFCQSARLLRAHFRILAPDLPGFGDSALGETDSFKIEDRAAAILKWLDAMGIHQFYLGGNSMGGYLAAAMARQAPERVRALWLLAPGGLHTARLSPVLEEVAQERHNPLVVRNLKDFRRLTDYCFVRPPWIPTPLMRFLSRRIARSAVQAQRLFDAMRYDSQPLESIAKDLDTPALLIWGQADQVLHPDGAAVVENLLSDCQTLILPSIGHLPMIEDARTCSEAWIAFTESRARDSAS</sequence>
<dbReference type="InterPro" id="IPR029058">
    <property type="entry name" value="AB_hydrolase_fold"/>
</dbReference>
<dbReference type="GO" id="GO:0016020">
    <property type="term" value="C:membrane"/>
    <property type="evidence" value="ECO:0007669"/>
    <property type="project" value="TreeGrafter"/>
</dbReference>
<evidence type="ECO:0000313" key="2">
    <source>
        <dbReference type="Proteomes" id="UP000066624"/>
    </source>
</evidence>
<keyword evidence="2" id="KW-1185">Reference proteome</keyword>
<dbReference type="STRING" id="1579979.WM2015_1100"/>
<dbReference type="GO" id="GO:0046464">
    <property type="term" value="P:acylglycerol catabolic process"/>
    <property type="evidence" value="ECO:0007669"/>
    <property type="project" value="TreeGrafter"/>
</dbReference>
<dbReference type="InterPro" id="IPR050266">
    <property type="entry name" value="AB_hydrolase_sf"/>
</dbReference>
<dbReference type="InterPro" id="IPR000073">
    <property type="entry name" value="AB_hydrolase_1"/>
</dbReference>
<dbReference type="SUPFAM" id="SSF53474">
    <property type="entry name" value="alpha/beta-Hydrolases"/>
    <property type="match status" value="1"/>
</dbReference>
<accession>A0A0K0XUY3</accession>
<dbReference type="PANTHER" id="PTHR43798:SF5">
    <property type="entry name" value="MONOACYLGLYCEROL LIPASE ABHD6"/>
    <property type="match status" value="1"/>
</dbReference>
<organism evidence="1 2">
    <name type="scientific">Wenzhouxiangella marina</name>
    <dbReference type="NCBI Taxonomy" id="1579979"/>
    <lineage>
        <taxon>Bacteria</taxon>
        <taxon>Pseudomonadati</taxon>
        <taxon>Pseudomonadota</taxon>
        <taxon>Gammaproteobacteria</taxon>
        <taxon>Chromatiales</taxon>
        <taxon>Wenzhouxiangellaceae</taxon>
        <taxon>Wenzhouxiangella</taxon>
    </lineage>
</organism>